<dbReference type="InterPro" id="IPR052360">
    <property type="entry name" value="Transcr_Regulatory_Proteins"/>
</dbReference>
<keyword evidence="2" id="KW-0862">Zinc</keyword>
<proteinExistence type="predicted"/>
<protein>
    <submittedName>
        <fullName evidence="7">Uncharacterized protein</fullName>
    </submittedName>
</protein>
<keyword evidence="1" id="KW-0479">Metal-binding</keyword>
<gene>
    <name evidence="7" type="ORF">PV11_00043</name>
</gene>
<evidence type="ECO:0000256" key="3">
    <source>
        <dbReference type="ARBA" id="ARBA00023015"/>
    </source>
</evidence>
<evidence type="ECO:0000313" key="7">
    <source>
        <dbReference type="EMBL" id="KIV84253.1"/>
    </source>
</evidence>
<evidence type="ECO:0000256" key="6">
    <source>
        <dbReference type="ARBA" id="ARBA00023242"/>
    </source>
</evidence>
<evidence type="ECO:0000256" key="4">
    <source>
        <dbReference type="ARBA" id="ARBA00023125"/>
    </source>
</evidence>
<dbReference type="AlphaFoldDB" id="A0A0D1ZBW0"/>
<name>A0A0D1ZBW0_9EURO</name>
<dbReference type="OrthoDB" id="4117950at2759"/>
<dbReference type="GO" id="GO:0046872">
    <property type="term" value="F:metal ion binding"/>
    <property type="evidence" value="ECO:0007669"/>
    <property type="project" value="UniProtKB-KW"/>
</dbReference>
<dbReference type="HOGENOM" id="CLU_546328_0_0_1"/>
<keyword evidence="3" id="KW-0805">Transcription regulation</keyword>
<keyword evidence="4" id="KW-0238">DNA-binding</keyword>
<accession>A0A0D1ZBW0</accession>
<sequence length="499" mass="57018">MAFEMMQDSLESVLSLLDIGLRILGKWRSNGQETATMSEKEVVESCLSPILSRFGESSDLTDDIYGSPSPLLAGSTKTVRHVTFMAPPETFLSLTHAATCSHSLLDQVFADLPQTQSESLTEKFRLGERATSLLDAWNDRFQHFLGHCPSKTNKATCRRLCLVELQYFVAKVLHAALIFDDQMVYDNYTDCFQNIFKLCRSVIELDSTNNGSTAPKMSFSFDLGIIMPLYFVATTCRDPVIRRAALHLLLNCPRREGIWLSWMTGRVAEQIISIEEDGIIRPESWKDIPSQNRIHLLEMYYNPCAANSEDRSSHFTPLLRLKWLASSCQSGFDMDEIRQRTLQLPATTDRSPGHRPYWITIPHGSTFSHWKLLLGKKTFRNPETAYTATREPFSTRKAPSQKFMSQLGKAWIDEQEQFKDVSLKSRPNRFPPSYSRSRLKLQCLDDQEDDRGEHQHHTRKDLSIGIRSGRRCCQDCSSNWAPNEHTKTRNCQCHSHSCS</sequence>
<dbReference type="PANTHER" id="PTHR36206:SF12">
    <property type="entry name" value="ASPERCRYPTIN BIOSYNTHESIS CLUSTER-SPECIFIC TRANSCRIPTION REGULATOR ATNN-RELATED"/>
    <property type="match status" value="1"/>
</dbReference>
<evidence type="ECO:0000256" key="2">
    <source>
        <dbReference type="ARBA" id="ARBA00022833"/>
    </source>
</evidence>
<organism evidence="7 8">
    <name type="scientific">Exophiala sideris</name>
    <dbReference type="NCBI Taxonomy" id="1016849"/>
    <lineage>
        <taxon>Eukaryota</taxon>
        <taxon>Fungi</taxon>
        <taxon>Dikarya</taxon>
        <taxon>Ascomycota</taxon>
        <taxon>Pezizomycotina</taxon>
        <taxon>Eurotiomycetes</taxon>
        <taxon>Chaetothyriomycetidae</taxon>
        <taxon>Chaetothyriales</taxon>
        <taxon>Herpotrichiellaceae</taxon>
        <taxon>Exophiala</taxon>
    </lineage>
</organism>
<keyword evidence="5" id="KW-0804">Transcription</keyword>
<evidence type="ECO:0000313" key="8">
    <source>
        <dbReference type="Proteomes" id="UP000053599"/>
    </source>
</evidence>
<dbReference type="PANTHER" id="PTHR36206">
    <property type="entry name" value="ASPERCRYPTIN BIOSYNTHESIS CLUSTER-SPECIFIC TRANSCRIPTION REGULATOR ATNN-RELATED"/>
    <property type="match status" value="1"/>
</dbReference>
<keyword evidence="6" id="KW-0539">Nucleus</keyword>
<dbReference type="Proteomes" id="UP000053599">
    <property type="component" value="Unassembled WGS sequence"/>
</dbReference>
<evidence type="ECO:0000256" key="5">
    <source>
        <dbReference type="ARBA" id="ARBA00023163"/>
    </source>
</evidence>
<evidence type="ECO:0000256" key="1">
    <source>
        <dbReference type="ARBA" id="ARBA00022723"/>
    </source>
</evidence>
<dbReference type="EMBL" id="KN846951">
    <property type="protein sequence ID" value="KIV84253.1"/>
    <property type="molecule type" value="Genomic_DNA"/>
</dbReference>
<dbReference type="GO" id="GO:0003677">
    <property type="term" value="F:DNA binding"/>
    <property type="evidence" value="ECO:0007669"/>
    <property type="project" value="UniProtKB-KW"/>
</dbReference>
<reference evidence="7 8" key="1">
    <citation type="submission" date="2015-01" db="EMBL/GenBank/DDBJ databases">
        <title>The Genome Sequence of Exophiala sideris CBS121828.</title>
        <authorList>
            <consortium name="The Broad Institute Genomics Platform"/>
            <person name="Cuomo C."/>
            <person name="de Hoog S."/>
            <person name="Gorbushina A."/>
            <person name="Stielow B."/>
            <person name="Teixiera M."/>
            <person name="Abouelleil A."/>
            <person name="Chapman S.B."/>
            <person name="Priest M."/>
            <person name="Young S.K."/>
            <person name="Wortman J."/>
            <person name="Nusbaum C."/>
            <person name="Birren B."/>
        </authorList>
    </citation>
    <scope>NUCLEOTIDE SEQUENCE [LARGE SCALE GENOMIC DNA]</scope>
    <source>
        <strain evidence="7 8">CBS 121828</strain>
    </source>
</reference>